<gene>
    <name evidence="11" type="ORF">QO002_002658</name>
</gene>
<comment type="caution">
    <text evidence="11">The sequence shown here is derived from an EMBL/GenBank/DDBJ whole genome shotgun (WGS) entry which is preliminary data.</text>
</comment>
<keyword evidence="8 9" id="KW-0289">Folate biosynthesis</keyword>
<comment type="pathway">
    <text evidence="3 9">Cofactor biosynthesis; tetrahydrofolate biosynthesis; 7,8-dihydrofolate from 2-amino-4-hydroxy-6-hydroxymethyl-7,8-dihydropteridine diphosphate and 4-aminobenzoate: step 1/2.</text>
</comment>
<evidence type="ECO:0000256" key="9">
    <source>
        <dbReference type="RuleBase" id="RU361205"/>
    </source>
</evidence>
<dbReference type="PANTHER" id="PTHR20941">
    <property type="entry name" value="FOLATE SYNTHESIS PROTEINS"/>
    <property type="match status" value="1"/>
</dbReference>
<reference evidence="11 12" key="1">
    <citation type="submission" date="2023-07" db="EMBL/GenBank/DDBJ databases">
        <title>Genomic Encyclopedia of Type Strains, Phase IV (KMG-IV): sequencing the most valuable type-strain genomes for metagenomic binning, comparative biology and taxonomic classification.</title>
        <authorList>
            <person name="Goeker M."/>
        </authorList>
    </citation>
    <scope>NUCLEOTIDE SEQUENCE [LARGE SCALE GENOMIC DNA]</scope>
    <source>
        <strain evidence="11 12">DSM 1112</strain>
    </source>
</reference>
<dbReference type="PANTHER" id="PTHR20941:SF1">
    <property type="entry name" value="FOLIC ACID SYNTHESIS PROTEIN FOL1"/>
    <property type="match status" value="1"/>
</dbReference>
<dbReference type="InterPro" id="IPR000489">
    <property type="entry name" value="Pterin-binding_dom"/>
</dbReference>
<dbReference type="GO" id="GO:0004156">
    <property type="term" value="F:dihydropteroate synthase activity"/>
    <property type="evidence" value="ECO:0007669"/>
    <property type="project" value="UniProtKB-EC"/>
</dbReference>
<evidence type="ECO:0000256" key="8">
    <source>
        <dbReference type="ARBA" id="ARBA00022909"/>
    </source>
</evidence>
<evidence type="ECO:0000259" key="10">
    <source>
        <dbReference type="PROSITE" id="PS50972"/>
    </source>
</evidence>
<dbReference type="EC" id="2.5.1.15" evidence="4 9"/>
<feature type="domain" description="Pterin-binding" evidence="10">
    <location>
        <begin position="46"/>
        <end position="293"/>
    </location>
</feature>
<comment type="cofactor">
    <cofactor evidence="2 9">
        <name>Mg(2+)</name>
        <dbReference type="ChEBI" id="CHEBI:18420"/>
    </cofactor>
</comment>
<name>A0ABU0BQI9_9HYPH</name>
<organism evidence="11 12">
    <name type="scientific">Pararhizobium capsulatum DSM 1112</name>
    <dbReference type="NCBI Taxonomy" id="1121113"/>
    <lineage>
        <taxon>Bacteria</taxon>
        <taxon>Pseudomonadati</taxon>
        <taxon>Pseudomonadota</taxon>
        <taxon>Alphaproteobacteria</taxon>
        <taxon>Hyphomicrobiales</taxon>
        <taxon>Rhizobiaceae</taxon>
        <taxon>Rhizobium/Agrobacterium group</taxon>
        <taxon>Pararhizobium</taxon>
    </lineage>
</organism>
<protein>
    <recommendedName>
        <fullName evidence="4 9">Dihydropteroate synthase</fullName>
        <shortName evidence="9">DHPS</shortName>
        <ecNumber evidence="4 9">2.5.1.15</ecNumber>
    </recommendedName>
    <alternativeName>
        <fullName evidence="9">Dihydropteroate pyrophosphorylase</fullName>
    </alternativeName>
</protein>
<evidence type="ECO:0000313" key="12">
    <source>
        <dbReference type="Proteomes" id="UP001230207"/>
    </source>
</evidence>
<dbReference type="SUPFAM" id="SSF51717">
    <property type="entry name" value="Dihydropteroate synthetase-like"/>
    <property type="match status" value="1"/>
</dbReference>
<keyword evidence="5 9" id="KW-0808">Transferase</keyword>
<comment type="function">
    <text evidence="9">Catalyzes the condensation of para-aminobenzoate (pABA) with 6-hydroxymethyl-7,8-dihydropterin diphosphate (DHPt-PP) to form 7,8-dihydropteroate (H2Pte), the immediate precursor of folate derivatives.</text>
</comment>
<keyword evidence="12" id="KW-1185">Reference proteome</keyword>
<evidence type="ECO:0000256" key="4">
    <source>
        <dbReference type="ARBA" id="ARBA00012458"/>
    </source>
</evidence>
<evidence type="ECO:0000256" key="5">
    <source>
        <dbReference type="ARBA" id="ARBA00022679"/>
    </source>
</evidence>
<evidence type="ECO:0000256" key="6">
    <source>
        <dbReference type="ARBA" id="ARBA00022723"/>
    </source>
</evidence>
<evidence type="ECO:0000313" key="11">
    <source>
        <dbReference type="EMBL" id="MDQ0320520.1"/>
    </source>
</evidence>
<dbReference type="InterPro" id="IPR045031">
    <property type="entry name" value="DHP_synth-like"/>
</dbReference>
<evidence type="ECO:0000256" key="2">
    <source>
        <dbReference type="ARBA" id="ARBA00001946"/>
    </source>
</evidence>
<proteinExistence type="inferred from homology"/>
<comment type="catalytic activity">
    <reaction evidence="1">
        <text>(7,8-dihydropterin-6-yl)methyl diphosphate + 4-aminobenzoate = 7,8-dihydropteroate + diphosphate</text>
        <dbReference type="Rhea" id="RHEA:19949"/>
        <dbReference type="ChEBI" id="CHEBI:17836"/>
        <dbReference type="ChEBI" id="CHEBI:17839"/>
        <dbReference type="ChEBI" id="CHEBI:33019"/>
        <dbReference type="ChEBI" id="CHEBI:72950"/>
        <dbReference type="EC" id="2.5.1.15"/>
    </reaction>
</comment>
<dbReference type="InterPro" id="IPR011005">
    <property type="entry name" value="Dihydropteroate_synth-like_sf"/>
</dbReference>
<dbReference type="PROSITE" id="PS00793">
    <property type="entry name" value="DHPS_2"/>
    <property type="match status" value="1"/>
</dbReference>
<dbReference type="Proteomes" id="UP001230207">
    <property type="component" value="Unassembled WGS sequence"/>
</dbReference>
<accession>A0ABU0BQI9</accession>
<dbReference type="Gene3D" id="3.20.20.20">
    <property type="entry name" value="Dihydropteroate synthase-like"/>
    <property type="match status" value="1"/>
</dbReference>
<dbReference type="InterPro" id="IPR006390">
    <property type="entry name" value="DHP_synth_dom"/>
</dbReference>
<comment type="similarity">
    <text evidence="9">Belongs to the DHPS family.</text>
</comment>
<keyword evidence="7 9" id="KW-0460">Magnesium</keyword>
<evidence type="ECO:0000256" key="3">
    <source>
        <dbReference type="ARBA" id="ARBA00004763"/>
    </source>
</evidence>
<dbReference type="EMBL" id="JAUSVF010000001">
    <property type="protein sequence ID" value="MDQ0320520.1"/>
    <property type="molecule type" value="Genomic_DNA"/>
</dbReference>
<keyword evidence="6 9" id="KW-0479">Metal-binding</keyword>
<evidence type="ECO:0000256" key="1">
    <source>
        <dbReference type="ARBA" id="ARBA00000012"/>
    </source>
</evidence>
<dbReference type="NCBIfam" id="TIGR01496">
    <property type="entry name" value="DHPS"/>
    <property type="match status" value="1"/>
</dbReference>
<dbReference type="PROSITE" id="PS00792">
    <property type="entry name" value="DHPS_1"/>
    <property type="match status" value="1"/>
</dbReference>
<dbReference type="Pfam" id="PF00809">
    <property type="entry name" value="Pterin_bind"/>
    <property type="match status" value="1"/>
</dbReference>
<dbReference type="PROSITE" id="PS50972">
    <property type="entry name" value="PTERIN_BINDING"/>
    <property type="match status" value="1"/>
</dbReference>
<evidence type="ECO:0000256" key="7">
    <source>
        <dbReference type="ARBA" id="ARBA00022842"/>
    </source>
</evidence>
<dbReference type="CDD" id="cd00739">
    <property type="entry name" value="DHPS"/>
    <property type="match status" value="1"/>
</dbReference>
<sequence length="308" mass="32780">MSKSENSSVDPGTISRSGMSSKPFAPFLPLAWKLAHDRSLVLGPTGVLMAIINVTPDSFSDGGRHNEPDDAIQQALRCVEAGAGILDIGGESTRPGAALVSAAEEQDRILPVIEALASKTSAILSVDTYRAETARFAVEAGAHIINDVHGLQREPEIASVAARTGAGLCIMHTGRDREKLADVIDDQFLFLNRSLEIAAEAGVDRNRIVLDPGFGFAKDTTENLELMARFPELFALNLPILAGTSRKRFLGAVTDREADQRDAATAATTAILRLSGAAVFRVHNVAINRDALLVSDAMLSAKRQGTGR</sequence>